<name>A0A1G5PWJ1_9RHOB</name>
<comment type="similarity">
    <text evidence="2">Belongs to the class I fructose-bisphosphate aldolase family.</text>
</comment>
<dbReference type="Pfam" id="PF00274">
    <property type="entry name" value="Glycolytic"/>
    <property type="match status" value="1"/>
</dbReference>
<dbReference type="Gene3D" id="3.20.20.70">
    <property type="entry name" value="Aldolase class I"/>
    <property type="match status" value="1"/>
</dbReference>
<dbReference type="AlphaFoldDB" id="A0A1G5PWJ1"/>
<dbReference type="Proteomes" id="UP000198767">
    <property type="component" value="Unassembled WGS sequence"/>
</dbReference>
<evidence type="ECO:0000313" key="7">
    <source>
        <dbReference type="EMBL" id="SCZ53419.1"/>
    </source>
</evidence>
<evidence type="ECO:0000313" key="8">
    <source>
        <dbReference type="Proteomes" id="UP000198767"/>
    </source>
</evidence>
<evidence type="ECO:0000256" key="6">
    <source>
        <dbReference type="ARBA" id="ARBA00029799"/>
    </source>
</evidence>
<evidence type="ECO:0000256" key="5">
    <source>
        <dbReference type="ARBA" id="ARBA00023239"/>
    </source>
</evidence>
<keyword evidence="8" id="KW-1185">Reference proteome</keyword>
<evidence type="ECO:0000256" key="3">
    <source>
        <dbReference type="ARBA" id="ARBA00013068"/>
    </source>
</evidence>
<accession>A0A1G5PWJ1</accession>
<evidence type="ECO:0000256" key="1">
    <source>
        <dbReference type="ARBA" id="ARBA00004714"/>
    </source>
</evidence>
<dbReference type="GO" id="GO:0006096">
    <property type="term" value="P:glycolytic process"/>
    <property type="evidence" value="ECO:0007669"/>
    <property type="project" value="UniProtKB-UniPathway"/>
</dbReference>
<dbReference type="GO" id="GO:0004332">
    <property type="term" value="F:fructose-bisphosphate aldolase activity"/>
    <property type="evidence" value="ECO:0007669"/>
    <property type="project" value="UniProtKB-EC"/>
</dbReference>
<dbReference type="EC" id="4.1.2.13" evidence="3"/>
<sequence>MANGVSTQTEQLDRITNGKGFIAALDQSGGSTPKALGLYGVAETAYANDDEMFGEIHKMRTRIITSPAFAKEKVLGAILFEKTMDNVIDGTPVAQYLWDSCGVVPFLKVDKGLDAEANGVQVMKPMPDLDALLARAKDAGIFGTKMRSVIKEANVEGIKSVVAQQFEVGKQIAAAGLVPIIEPEVDIHSTTKGEAEVLLKGEILNQLNALEEGTKVALKLTIPTEAGIYDALADHPAVVRVVALSGGYSTADACEKLAQNSKMIASFSRALTEGLNVAMSEDEYNAALGANISKIYDASL</sequence>
<keyword evidence="5" id="KW-0456">Lyase</keyword>
<dbReference type="InterPro" id="IPR000741">
    <property type="entry name" value="FBA_I"/>
</dbReference>
<reference evidence="7 8" key="1">
    <citation type="submission" date="2016-10" db="EMBL/GenBank/DDBJ databases">
        <authorList>
            <person name="de Groot N.N."/>
        </authorList>
    </citation>
    <scope>NUCLEOTIDE SEQUENCE [LARGE SCALE GENOMIC DNA]</scope>
    <source>
        <strain evidence="7 8">U95</strain>
    </source>
</reference>
<dbReference type="UniPathway" id="UPA00109">
    <property type="reaction ID" value="UER00183"/>
</dbReference>
<dbReference type="InterPro" id="IPR013785">
    <property type="entry name" value="Aldolase_TIM"/>
</dbReference>
<proteinExistence type="inferred from homology"/>
<evidence type="ECO:0000256" key="4">
    <source>
        <dbReference type="ARBA" id="ARBA00023152"/>
    </source>
</evidence>
<dbReference type="STRING" id="1156985.SAMN04488118_102134"/>
<evidence type="ECO:0000256" key="2">
    <source>
        <dbReference type="ARBA" id="ARBA00010387"/>
    </source>
</evidence>
<dbReference type="RefSeq" id="WP_090216114.1">
    <property type="nucleotide sequence ID" value="NZ_FMWG01000002.1"/>
</dbReference>
<dbReference type="PANTHER" id="PTHR11627">
    <property type="entry name" value="FRUCTOSE-BISPHOSPHATE ALDOLASE"/>
    <property type="match status" value="1"/>
</dbReference>
<protein>
    <recommendedName>
        <fullName evidence="3">fructose-bisphosphate aldolase</fullName>
        <ecNumber evidence="3">4.1.2.13</ecNumber>
    </recommendedName>
    <alternativeName>
        <fullName evidence="6">Fructose-bisphosphate aldolase class I</fullName>
    </alternativeName>
</protein>
<keyword evidence="4" id="KW-0324">Glycolysis</keyword>
<dbReference type="SUPFAM" id="SSF51569">
    <property type="entry name" value="Aldolase"/>
    <property type="match status" value="1"/>
</dbReference>
<dbReference type="EMBL" id="FMWG01000002">
    <property type="protein sequence ID" value="SCZ53419.1"/>
    <property type="molecule type" value="Genomic_DNA"/>
</dbReference>
<organism evidence="7 8">
    <name type="scientific">Epibacterium ulvae</name>
    <dbReference type="NCBI Taxonomy" id="1156985"/>
    <lineage>
        <taxon>Bacteria</taxon>
        <taxon>Pseudomonadati</taxon>
        <taxon>Pseudomonadota</taxon>
        <taxon>Alphaproteobacteria</taxon>
        <taxon>Rhodobacterales</taxon>
        <taxon>Roseobacteraceae</taxon>
        <taxon>Epibacterium</taxon>
    </lineage>
</organism>
<comment type="pathway">
    <text evidence="1">Carbohydrate degradation; glycolysis; D-glyceraldehyde 3-phosphate and glycerone phosphate from D-glucose: step 4/4.</text>
</comment>
<dbReference type="NCBIfam" id="NF003784">
    <property type="entry name" value="PRK05377.1"/>
    <property type="match status" value="1"/>
</dbReference>
<gene>
    <name evidence="7" type="ORF">SAMN04488118_102134</name>
</gene>
<dbReference type="OrthoDB" id="9813469at2"/>